<protein>
    <submittedName>
        <fullName evidence="3">EGF-like domain-containing protein</fullName>
    </submittedName>
</protein>
<sequence length="110" mass="12467">MLLINFSLNNFQISCSCNEKLGHYDWGGRVCEGMSGRPCGTADMTLVSEKISSSVKVLIDILYVCYSAAMDLCKSEQGRSKYDDRSKYVKSYKQHHYKAAEISLYIETLM</sequence>
<evidence type="ECO:0000313" key="3">
    <source>
        <dbReference type="WBParaSite" id="BPAG_0000480701-mRNA-1"/>
    </source>
</evidence>
<name>A0A0N4T9C0_BRUPA</name>
<dbReference type="WBParaSite" id="BPAG_0000480701-mRNA-1">
    <property type="protein sequence ID" value="BPAG_0000480701-mRNA-1"/>
    <property type="gene ID" value="BPAG_0000480701"/>
</dbReference>
<accession>A0A0N4T9C0</accession>
<reference evidence="3" key="1">
    <citation type="submission" date="2017-02" db="UniProtKB">
        <authorList>
            <consortium name="WormBaseParasite"/>
        </authorList>
    </citation>
    <scope>IDENTIFICATION</scope>
</reference>
<keyword evidence="2" id="KW-1185">Reference proteome</keyword>
<reference evidence="1 2" key="2">
    <citation type="submission" date="2018-11" db="EMBL/GenBank/DDBJ databases">
        <authorList>
            <consortium name="Pathogen Informatics"/>
        </authorList>
    </citation>
    <scope>NUCLEOTIDE SEQUENCE [LARGE SCALE GENOMIC DNA]</scope>
</reference>
<dbReference type="EMBL" id="UZAD01002671">
    <property type="protein sequence ID" value="VDN85956.1"/>
    <property type="molecule type" value="Genomic_DNA"/>
</dbReference>
<dbReference type="Proteomes" id="UP000278627">
    <property type="component" value="Unassembled WGS sequence"/>
</dbReference>
<gene>
    <name evidence="1" type="ORF">BPAG_LOCUS4770</name>
</gene>
<dbReference type="STRING" id="6280.A0A0N4T9C0"/>
<organism evidence="3">
    <name type="scientific">Brugia pahangi</name>
    <name type="common">Filarial nematode worm</name>
    <dbReference type="NCBI Taxonomy" id="6280"/>
    <lineage>
        <taxon>Eukaryota</taxon>
        <taxon>Metazoa</taxon>
        <taxon>Ecdysozoa</taxon>
        <taxon>Nematoda</taxon>
        <taxon>Chromadorea</taxon>
        <taxon>Rhabditida</taxon>
        <taxon>Spirurina</taxon>
        <taxon>Spiruromorpha</taxon>
        <taxon>Filarioidea</taxon>
        <taxon>Onchocercidae</taxon>
        <taxon>Brugia</taxon>
    </lineage>
</organism>
<proteinExistence type="predicted"/>
<dbReference type="AlphaFoldDB" id="A0A0N4T9C0"/>
<evidence type="ECO:0000313" key="1">
    <source>
        <dbReference type="EMBL" id="VDN85956.1"/>
    </source>
</evidence>
<evidence type="ECO:0000313" key="2">
    <source>
        <dbReference type="Proteomes" id="UP000278627"/>
    </source>
</evidence>